<dbReference type="Pfam" id="PF03235">
    <property type="entry name" value="GmrSD_N"/>
    <property type="match status" value="1"/>
</dbReference>
<reference evidence="2 3" key="1">
    <citation type="submission" date="2021-07" db="EMBL/GenBank/DDBJ databases">
        <title>Novel Helicobacter sp. Isolated from a cat.</title>
        <authorList>
            <person name="Rimbara E."/>
            <person name="Suzuki M."/>
        </authorList>
    </citation>
    <scope>NUCLEOTIDE SEQUENCE [LARGE SCALE GENOMIC DNA]</scope>
    <source>
        <strain evidence="3">NHP19-012</strain>
    </source>
</reference>
<keyword evidence="3" id="KW-1185">Reference proteome</keyword>
<dbReference type="PANTHER" id="PTHR35149">
    <property type="entry name" value="SLL5132 PROTEIN"/>
    <property type="match status" value="1"/>
</dbReference>
<dbReference type="EMBL" id="AP024819">
    <property type="protein sequence ID" value="BCZ19860.1"/>
    <property type="molecule type" value="Genomic_DNA"/>
</dbReference>
<proteinExistence type="predicted"/>
<evidence type="ECO:0000313" key="3">
    <source>
        <dbReference type="Proteomes" id="UP000826146"/>
    </source>
</evidence>
<dbReference type="Proteomes" id="UP000826146">
    <property type="component" value="Chromosome"/>
</dbReference>
<organism evidence="2 3">
    <name type="scientific">Helicobacter gastrofelis</name>
    <dbReference type="NCBI Taxonomy" id="2849642"/>
    <lineage>
        <taxon>Bacteria</taxon>
        <taxon>Pseudomonadati</taxon>
        <taxon>Campylobacterota</taxon>
        <taxon>Epsilonproteobacteria</taxon>
        <taxon>Campylobacterales</taxon>
        <taxon>Helicobacteraceae</taxon>
        <taxon>Helicobacter</taxon>
    </lineage>
</organism>
<evidence type="ECO:0000313" key="2">
    <source>
        <dbReference type="EMBL" id="BCZ19860.1"/>
    </source>
</evidence>
<protein>
    <recommendedName>
        <fullName evidence="1">GmrSD restriction endonucleases N-terminal domain-containing protein</fullName>
    </recommendedName>
</protein>
<dbReference type="RefSeq" id="WP_260321585.1">
    <property type="nucleotide sequence ID" value="NZ_AP024819.1"/>
</dbReference>
<feature type="domain" description="GmrSD restriction endonucleases N-terminal" evidence="1">
    <location>
        <begin position="9"/>
        <end position="223"/>
    </location>
</feature>
<accession>A0ABN6I8G2</accession>
<gene>
    <name evidence="2" type="ORF">NHP190012_15020</name>
</gene>
<dbReference type="InterPro" id="IPR004919">
    <property type="entry name" value="GmrSD_N"/>
</dbReference>
<dbReference type="PANTHER" id="PTHR35149:SF2">
    <property type="entry name" value="DUF262 DOMAIN-CONTAINING PROTEIN"/>
    <property type="match status" value="1"/>
</dbReference>
<name>A0ABN6I8G2_9HELI</name>
<sequence length="320" mass="38347">MQSQSQTLEKFFKDSYTIPLYQRAYSWEKEQWGQFLADLEEVTRGGNKYYFGNVLLESLEDETHIDIIDGQQRITTILIFIRTLYNVLAERVNNEDKLGQNVSEEKFLSYLIEDFLVNRDVPKLQAVKYDNPYFQGMIITDNATMRQDPRTPSQQRIKGAKDFFIDRLKKYETPHILDLLDKVKNATVLRTEFQNKKDSVLIFELQNNRGKTLTHMERLKSYLAYQIYTYSKNRQSAERRLKNMARVFEGIYGMLYYLGNWEEDTILRFFNISYFKQGYDYNENDENYNYKRDLHDSQTGDKLEWIESYTEELRSAFMDF</sequence>
<evidence type="ECO:0000259" key="1">
    <source>
        <dbReference type="Pfam" id="PF03235"/>
    </source>
</evidence>